<feature type="transmembrane region" description="Helical" evidence="10">
    <location>
        <begin position="82"/>
        <end position="102"/>
    </location>
</feature>
<evidence type="ECO:0000313" key="11">
    <source>
        <dbReference type="EMBL" id="QNL15089.1"/>
    </source>
</evidence>
<dbReference type="GO" id="GO:0004984">
    <property type="term" value="F:olfactory receptor activity"/>
    <property type="evidence" value="ECO:0007669"/>
    <property type="project" value="InterPro"/>
</dbReference>
<dbReference type="PANTHER" id="PTHR21137">
    <property type="entry name" value="ODORANT RECEPTOR"/>
    <property type="match status" value="1"/>
</dbReference>
<protein>
    <submittedName>
        <fullName evidence="11">Olfactory receptor 145</fullName>
    </submittedName>
</protein>
<keyword evidence="7 10" id="KW-0472">Membrane</keyword>
<evidence type="ECO:0000256" key="6">
    <source>
        <dbReference type="ARBA" id="ARBA00022989"/>
    </source>
</evidence>
<name>A0A7G8Z9G4_9HYME</name>
<dbReference type="EMBL" id="MT671085">
    <property type="protein sequence ID" value="QNL15089.1"/>
    <property type="molecule type" value="mRNA"/>
</dbReference>
<evidence type="ECO:0000256" key="5">
    <source>
        <dbReference type="ARBA" id="ARBA00022725"/>
    </source>
</evidence>
<dbReference type="Pfam" id="PF02949">
    <property type="entry name" value="7tm_6"/>
    <property type="match status" value="1"/>
</dbReference>
<evidence type="ECO:0000256" key="8">
    <source>
        <dbReference type="ARBA" id="ARBA00023170"/>
    </source>
</evidence>
<dbReference type="InterPro" id="IPR004117">
    <property type="entry name" value="7tm6_olfct_rcpt"/>
</dbReference>
<evidence type="ECO:0000256" key="2">
    <source>
        <dbReference type="ARBA" id="ARBA00022475"/>
    </source>
</evidence>
<keyword evidence="4 10" id="KW-0812">Transmembrane</keyword>
<evidence type="ECO:0000256" key="10">
    <source>
        <dbReference type="SAM" id="Phobius"/>
    </source>
</evidence>
<gene>
    <name evidence="11" type="primary">OR145</name>
</gene>
<evidence type="ECO:0000256" key="7">
    <source>
        <dbReference type="ARBA" id="ARBA00023136"/>
    </source>
</evidence>
<evidence type="ECO:0000256" key="1">
    <source>
        <dbReference type="ARBA" id="ARBA00004651"/>
    </source>
</evidence>
<keyword evidence="2" id="KW-1003">Cell membrane</keyword>
<proteinExistence type="evidence at transcript level"/>
<keyword evidence="9" id="KW-0807">Transducer</keyword>
<feature type="transmembrane region" description="Helical" evidence="10">
    <location>
        <begin position="52"/>
        <end position="70"/>
    </location>
</feature>
<organism evidence="11">
    <name type="scientific">Aulacocentrum confusum</name>
    <dbReference type="NCBI Taxonomy" id="2767324"/>
    <lineage>
        <taxon>Eukaryota</taxon>
        <taxon>Metazoa</taxon>
        <taxon>Ecdysozoa</taxon>
        <taxon>Arthropoda</taxon>
        <taxon>Hexapoda</taxon>
        <taxon>Insecta</taxon>
        <taxon>Pterygota</taxon>
        <taxon>Neoptera</taxon>
        <taxon>Endopterygota</taxon>
        <taxon>Hymenoptera</taxon>
        <taxon>Apocrita</taxon>
        <taxon>Ichneumonoidea</taxon>
        <taxon>Braconidae</taxon>
        <taxon>Macrocentrinae</taxon>
        <taxon>Aulacocentrum</taxon>
    </lineage>
</organism>
<keyword evidence="3" id="KW-0716">Sensory transduction</keyword>
<evidence type="ECO:0000256" key="4">
    <source>
        <dbReference type="ARBA" id="ARBA00022692"/>
    </source>
</evidence>
<dbReference type="GO" id="GO:0005886">
    <property type="term" value="C:plasma membrane"/>
    <property type="evidence" value="ECO:0007669"/>
    <property type="project" value="UniProtKB-SubCell"/>
</dbReference>
<comment type="subcellular location">
    <subcellularLocation>
        <location evidence="1">Cell membrane</location>
        <topology evidence="1">Multi-pass membrane protein</topology>
    </subcellularLocation>
</comment>
<keyword evidence="5" id="KW-0552">Olfaction</keyword>
<sequence length="108" mass="12258">MTEWRNSDKVAILTYVMLLMSLCFNIFIFNFIGDELQYKFESMALSTYKSDWYQISGNGALPLVLTIAMSQSPPQLTAGGMITLNLPTFMTIIRTSVIYLNVLRTVTE</sequence>
<accession>A0A7G8Z9G4</accession>
<keyword evidence="8 11" id="KW-0675">Receptor</keyword>
<evidence type="ECO:0000256" key="9">
    <source>
        <dbReference type="ARBA" id="ARBA00023224"/>
    </source>
</evidence>
<dbReference type="PANTHER" id="PTHR21137:SF35">
    <property type="entry name" value="ODORANT RECEPTOR 19A-RELATED"/>
    <property type="match status" value="1"/>
</dbReference>
<reference evidence="11" key="1">
    <citation type="submission" date="2020-06" db="EMBL/GenBank/DDBJ databases">
        <authorList>
            <person name="Sheng S."/>
        </authorList>
    </citation>
    <scope>NUCLEOTIDE SEQUENCE</scope>
    <source>
        <tissue evidence="11">Antenna</tissue>
    </source>
</reference>
<dbReference type="GO" id="GO:0007165">
    <property type="term" value="P:signal transduction"/>
    <property type="evidence" value="ECO:0007669"/>
    <property type="project" value="UniProtKB-KW"/>
</dbReference>
<dbReference type="GO" id="GO:0005549">
    <property type="term" value="F:odorant binding"/>
    <property type="evidence" value="ECO:0007669"/>
    <property type="project" value="InterPro"/>
</dbReference>
<feature type="transmembrane region" description="Helical" evidence="10">
    <location>
        <begin position="12"/>
        <end position="32"/>
    </location>
</feature>
<keyword evidence="6 10" id="KW-1133">Transmembrane helix</keyword>
<evidence type="ECO:0000256" key="3">
    <source>
        <dbReference type="ARBA" id="ARBA00022606"/>
    </source>
</evidence>
<dbReference type="AlphaFoldDB" id="A0A7G8Z9G4"/>